<sequence length="701" mass="79343">MEGAGESIVSHAAERRGMDSADEEPELPSAVQDLIRRLEGEGEPITGLPDLSEEEFWDFFPEIASLSTITGWRRQVRLRVLEAIGSCNTFESLKVDDICGRDISRFTESEWEVVFRGFKSSTVLGSICLQNLKWSSDAEVESLCSQIGRILNSSSVQELEIFNTNLSARCWLHLASGLRGNSDSKLQSLKLVSNAVKHVADIINSATRLETLSLAGTEDVEDVEEEDVGILSKALIQSSSLKELYLEQVDWGAALLLNALARDDGNRSIERLWLSNMDRLGSCFRELLTSNRSLKGVTLNYLRMSPEEWRQLGEVIRDNATATTINVSLWLDQDDTYKHESIEGLAYAASSEAKDPTLELSQEFSHESELMFSLNLLGRVLRGEIKSLKSFRIWDFRTQPYQDRTEGILSMNGQTGETSVLKRLELVIGSKDVWKRVWKDLLLCLRGNTSLTHLDLHLRELDEEEFRDLMGLLQVNLTLQEIDVSGTPWATDGKEGLIQEALKQNQKRAVYMIIEYSQEFRQTGTPKRPYVTDDVNSLYKISASLHVGTTVRLHLMCESTTGVHTVKDQEGLKIRVDRYNKKWIRKTIEIFYKVLYYAAKAALGKTLGLGQAIPDFADLKSDILKLDDISRSDRSAILKGRESMELKEAWLRIQQTLAPINYSKIFKLYQVKYVRVELGGHAWVCEECMTKGFRTGILSRN</sequence>
<proteinExistence type="predicted"/>
<comment type="caution">
    <text evidence="2">The sequence shown here is derived from an EMBL/GenBank/DDBJ whole genome shotgun (WGS) entry which is preliminary data.</text>
</comment>
<evidence type="ECO:0000256" key="1">
    <source>
        <dbReference type="SAM" id="MobiDB-lite"/>
    </source>
</evidence>
<dbReference type="InterPro" id="IPR032675">
    <property type="entry name" value="LRR_dom_sf"/>
</dbReference>
<protein>
    <submittedName>
        <fullName evidence="2">Uncharacterized protein</fullName>
    </submittedName>
</protein>
<evidence type="ECO:0000313" key="2">
    <source>
        <dbReference type="EMBL" id="OAE22496.1"/>
    </source>
</evidence>
<gene>
    <name evidence="2" type="ORF">AXG93_4697s1330</name>
</gene>
<evidence type="ECO:0000313" key="3">
    <source>
        <dbReference type="Proteomes" id="UP000077202"/>
    </source>
</evidence>
<dbReference type="Gene3D" id="3.80.10.10">
    <property type="entry name" value="Ribonuclease Inhibitor"/>
    <property type="match status" value="1"/>
</dbReference>
<dbReference type="Proteomes" id="UP000077202">
    <property type="component" value="Unassembled WGS sequence"/>
</dbReference>
<reference evidence="2" key="1">
    <citation type="submission" date="2016-03" db="EMBL/GenBank/DDBJ databases">
        <title>Mechanisms controlling the formation of the plant cell surface in tip-growing cells are functionally conserved among land plants.</title>
        <authorList>
            <person name="Honkanen S."/>
            <person name="Jones V.A."/>
            <person name="Morieri G."/>
            <person name="Champion C."/>
            <person name="Hetherington A.J."/>
            <person name="Kelly S."/>
            <person name="Saint-Marcoux D."/>
            <person name="Proust H."/>
            <person name="Prescott H."/>
            <person name="Dolan L."/>
        </authorList>
    </citation>
    <scope>NUCLEOTIDE SEQUENCE [LARGE SCALE GENOMIC DNA]</scope>
    <source>
        <tissue evidence="2">Whole gametophyte</tissue>
    </source>
</reference>
<dbReference type="SUPFAM" id="SSF52047">
    <property type="entry name" value="RNI-like"/>
    <property type="match status" value="1"/>
</dbReference>
<name>A0A176VRK8_MARPO</name>
<accession>A0A176VRK8</accession>
<dbReference type="PANTHER" id="PTHR47679">
    <property type="entry name" value="PROTEIN TORNADO 1"/>
    <property type="match status" value="1"/>
</dbReference>
<keyword evidence="3" id="KW-1185">Reference proteome</keyword>
<feature type="region of interest" description="Disordered" evidence="1">
    <location>
        <begin position="1"/>
        <end position="26"/>
    </location>
</feature>
<dbReference type="EMBL" id="LVLJ01003178">
    <property type="protein sequence ID" value="OAE22496.1"/>
    <property type="molecule type" value="Genomic_DNA"/>
</dbReference>
<dbReference type="PANTHER" id="PTHR47679:SF1">
    <property type="entry name" value="PROTEIN TORNADO 1"/>
    <property type="match status" value="1"/>
</dbReference>
<organism evidence="2 3">
    <name type="scientific">Marchantia polymorpha subsp. ruderalis</name>
    <dbReference type="NCBI Taxonomy" id="1480154"/>
    <lineage>
        <taxon>Eukaryota</taxon>
        <taxon>Viridiplantae</taxon>
        <taxon>Streptophyta</taxon>
        <taxon>Embryophyta</taxon>
        <taxon>Marchantiophyta</taxon>
        <taxon>Marchantiopsida</taxon>
        <taxon>Marchantiidae</taxon>
        <taxon>Marchantiales</taxon>
        <taxon>Marchantiaceae</taxon>
        <taxon>Marchantia</taxon>
    </lineage>
</organism>
<dbReference type="AlphaFoldDB" id="A0A176VRK8"/>